<dbReference type="EMBL" id="JABEZW010000004">
    <property type="protein sequence ID" value="MBA0763654.1"/>
    <property type="molecule type" value="Genomic_DNA"/>
</dbReference>
<sequence>MLRIECRTNVMDAVRNLSTAKKAEIQYLRNLLERVGNELNSVFLGFTDLISSLAEIR</sequence>
<dbReference type="Proteomes" id="UP000593568">
    <property type="component" value="Unassembled WGS sequence"/>
</dbReference>
<comment type="caution">
    <text evidence="1">The sequence shown here is derived from an EMBL/GenBank/DDBJ whole genome shotgun (WGS) entry which is preliminary data.</text>
</comment>
<evidence type="ECO:0000313" key="2">
    <source>
        <dbReference type="Proteomes" id="UP000593568"/>
    </source>
</evidence>
<accession>A0A7J9DSV8</accession>
<dbReference type="AlphaFoldDB" id="A0A7J9DSV8"/>
<proteinExistence type="predicted"/>
<evidence type="ECO:0000313" key="1">
    <source>
        <dbReference type="EMBL" id="MBA0763654.1"/>
    </source>
</evidence>
<name>A0A7J9DSV8_9ROSI</name>
<keyword evidence="2" id="KW-1185">Reference proteome</keyword>
<reference evidence="1 2" key="1">
    <citation type="journal article" date="2019" name="Genome Biol. Evol.">
        <title>Insights into the evolution of the New World diploid cottons (Gossypium, subgenus Houzingenia) based on genome sequencing.</title>
        <authorList>
            <person name="Grover C.E."/>
            <person name="Arick M.A. 2nd"/>
            <person name="Thrash A."/>
            <person name="Conover J.L."/>
            <person name="Sanders W.S."/>
            <person name="Peterson D.G."/>
            <person name="Frelichowski J.E."/>
            <person name="Scheffler J.A."/>
            <person name="Scheffler B.E."/>
            <person name="Wendel J.F."/>
        </authorList>
    </citation>
    <scope>NUCLEOTIDE SEQUENCE [LARGE SCALE GENOMIC DNA]</scope>
    <source>
        <strain evidence="1">8</strain>
        <tissue evidence="1">Leaf</tissue>
    </source>
</reference>
<gene>
    <name evidence="1" type="ORF">Gotri_013080</name>
</gene>
<organism evidence="1 2">
    <name type="scientific">Gossypium trilobum</name>
    <dbReference type="NCBI Taxonomy" id="34281"/>
    <lineage>
        <taxon>Eukaryota</taxon>
        <taxon>Viridiplantae</taxon>
        <taxon>Streptophyta</taxon>
        <taxon>Embryophyta</taxon>
        <taxon>Tracheophyta</taxon>
        <taxon>Spermatophyta</taxon>
        <taxon>Magnoliopsida</taxon>
        <taxon>eudicotyledons</taxon>
        <taxon>Gunneridae</taxon>
        <taxon>Pentapetalae</taxon>
        <taxon>rosids</taxon>
        <taxon>malvids</taxon>
        <taxon>Malvales</taxon>
        <taxon>Malvaceae</taxon>
        <taxon>Malvoideae</taxon>
        <taxon>Gossypium</taxon>
    </lineage>
</organism>
<protein>
    <submittedName>
        <fullName evidence="1">Uncharacterized protein</fullName>
    </submittedName>
</protein>
<feature type="non-terminal residue" evidence="1">
    <location>
        <position position="57"/>
    </location>
</feature>